<dbReference type="STRING" id="28181.BEN30_09020"/>
<dbReference type="FunFam" id="3.10.129.10:FF:000042">
    <property type="entry name" value="MaoC domain protein dehydratase"/>
    <property type="match status" value="1"/>
</dbReference>
<dbReference type="PANTHER" id="PTHR43437">
    <property type="entry name" value="HYDROXYACYL-THIOESTER DEHYDRATASE TYPE 2, MITOCHONDRIAL-RELATED"/>
    <property type="match status" value="1"/>
</dbReference>
<dbReference type="Pfam" id="PF01575">
    <property type="entry name" value="MaoC_dehydratas"/>
    <property type="match status" value="1"/>
</dbReference>
<gene>
    <name evidence="3" type="ORF">BEN30_09020</name>
</gene>
<dbReference type="EMBL" id="MCGG01000021">
    <property type="protein sequence ID" value="OEJ67644.1"/>
    <property type="molecule type" value="Genomic_DNA"/>
</dbReference>
<accession>A0A1E5Q8G7</accession>
<evidence type="ECO:0000313" key="4">
    <source>
        <dbReference type="Proteomes" id="UP000095347"/>
    </source>
</evidence>
<keyword evidence="1" id="KW-0456">Lyase</keyword>
<dbReference type="PANTHER" id="PTHR43437:SF3">
    <property type="entry name" value="HYDROXYACYL-THIOESTER DEHYDRATASE TYPE 2, MITOCHONDRIAL"/>
    <property type="match status" value="1"/>
</dbReference>
<dbReference type="GO" id="GO:0006633">
    <property type="term" value="P:fatty acid biosynthetic process"/>
    <property type="evidence" value="ECO:0007669"/>
    <property type="project" value="TreeGrafter"/>
</dbReference>
<dbReference type="InterPro" id="IPR050965">
    <property type="entry name" value="UPF0336/Enoyl-CoA_hydratase"/>
</dbReference>
<sequence length="153" mass="16283">MSGDAITQAAGSAPGNAYYFDELKVGQVAQYVREVTDADIKAFAEVSGDHNPVHLDEAFAAEHTPFGGCIAHGLLSASYISTVVGTILPGPGSIYINQSLKFRAPVRVGDVVTTEAEVMELIEKRGFVQFATRCLVNGKVVLEGEATLMPPKR</sequence>
<organism evidence="3 4">
    <name type="scientific">Magnetovibrio blakemorei</name>
    <dbReference type="NCBI Taxonomy" id="28181"/>
    <lineage>
        <taxon>Bacteria</taxon>
        <taxon>Pseudomonadati</taxon>
        <taxon>Pseudomonadota</taxon>
        <taxon>Alphaproteobacteria</taxon>
        <taxon>Rhodospirillales</taxon>
        <taxon>Magnetovibrionaceae</taxon>
        <taxon>Magnetovibrio</taxon>
    </lineage>
</organism>
<dbReference type="Proteomes" id="UP000095347">
    <property type="component" value="Unassembled WGS sequence"/>
</dbReference>
<dbReference type="CDD" id="cd03449">
    <property type="entry name" value="R_hydratase"/>
    <property type="match status" value="1"/>
</dbReference>
<reference evidence="4" key="1">
    <citation type="submission" date="2016-07" db="EMBL/GenBank/DDBJ databases">
        <authorList>
            <person name="Florea S."/>
            <person name="Webb J.S."/>
            <person name="Jaromczyk J."/>
            <person name="Schardl C.L."/>
        </authorList>
    </citation>
    <scope>NUCLEOTIDE SEQUENCE [LARGE SCALE GENOMIC DNA]</scope>
    <source>
        <strain evidence="4">MV-1</strain>
    </source>
</reference>
<name>A0A1E5Q8G7_9PROT</name>
<dbReference type="RefSeq" id="WP_069957796.1">
    <property type="nucleotide sequence ID" value="NZ_MCGG01000021.1"/>
</dbReference>
<dbReference type="OrthoDB" id="9800237at2"/>
<evidence type="ECO:0000313" key="3">
    <source>
        <dbReference type="EMBL" id="OEJ67644.1"/>
    </source>
</evidence>
<comment type="caution">
    <text evidence="3">The sequence shown here is derived from an EMBL/GenBank/DDBJ whole genome shotgun (WGS) entry which is preliminary data.</text>
</comment>
<evidence type="ECO:0000256" key="1">
    <source>
        <dbReference type="ARBA" id="ARBA00023239"/>
    </source>
</evidence>
<proteinExistence type="predicted"/>
<dbReference type="InterPro" id="IPR029069">
    <property type="entry name" value="HotDog_dom_sf"/>
</dbReference>
<dbReference type="SUPFAM" id="SSF54637">
    <property type="entry name" value="Thioesterase/thiol ester dehydrase-isomerase"/>
    <property type="match status" value="1"/>
</dbReference>
<dbReference type="AlphaFoldDB" id="A0A1E5Q8G7"/>
<evidence type="ECO:0000259" key="2">
    <source>
        <dbReference type="Pfam" id="PF01575"/>
    </source>
</evidence>
<protein>
    <recommendedName>
        <fullName evidence="2">MaoC-like domain-containing protein</fullName>
    </recommendedName>
</protein>
<dbReference type="InterPro" id="IPR002539">
    <property type="entry name" value="MaoC-like_dom"/>
</dbReference>
<dbReference type="GO" id="GO:0019171">
    <property type="term" value="F:(3R)-hydroxyacyl-[acyl-carrier-protein] dehydratase activity"/>
    <property type="evidence" value="ECO:0007669"/>
    <property type="project" value="TreeGrafter"/>
</dbReference>
<dbReference type="Gene3D" id="3.10.129.10">
    <property type="entry name" value="Hotdog Thioesterase"/>
    <property type="match status" value="1"/>
</dbReference>
<feature type="domain" description="MaoC-like" evidence="2">
    <location>
        <begin position="30"/>
        <end position="128"/>
    </location>
</feature>
<keyword evidence="4" id="KW-1185">Reference proteome</keyword>